<evidence type="ECO:0000313" key="3">
    <source>
        <dbReference type="Proteomes" id="UP000602057"/>
    </source>
</evidence>
<reference evidence="2" key="1">
    <citation type="journal article" date="2013" name="Int. J. Syst. Evol. Microbiol.">
        <title>Aestuariibaculum suncheonense gen. nov., sp. nov., a marine bacterium of the family Flavobacteriaceae isolated from a tidal flat and emended descriptions of the genera Gaetbulibacter and Tamlana.</title>
        <authorList>
            <person name="Jeong S.H."/>
            <person name="Park M.S."/>
            <person name="Jin H.M."/>
            <person name="Lee K."/>
            <person name="Park W."/>
            <person name="Jeon C.O."/>
        </authorList>
    </citation>
    <scope>NUCLEOTIDE SEQUENCE</scope>
    <source>
        <strain evidence="2">SC17</strain>
    </source>
</reference>
<organism evidence="2 3">
    <name type="scientific">Aestuariibaculum suncheonense</name>
    <dbReference type="NCBI Taxonomy" id="1028745"/>
    <lineage>
        <taxon>Bacteria</taxon>
        <taxon>Pseudomonadati</taxon>
        <taxon>Bacteroidota</taxon>
        <taxon>Flavobacteriia</taxon>
        <taxon>Flavobacteriales</taxon>
        <taxon>Flavobacteriaceae</taxon>
    </lineage>
</organism>
<name>A0A8J6Q617_9FLAO</name>
<keyword evidence="1" id="KW-0472">Membrane</keyword>
<feature type="transmembrane region" description="Helical" evidence="1">
    <location>
        <begin position="150"/>
        <end position="168"/>
    </location>
</feature>
<keyword evidence="3" id="KW-1185">Reference proteome</keyword>
<keyword evidence="1" id="KW-0812">Transmembrane</keyword>
<feature type="transmembrane region" description="Helical" evidence="1">
    <location>
        <begin position="12"/>
        <end position="30"/>
    </location>
</feature>
<sequence>MEKSLKSIATNWGLFLGALLAGITVVAYAVNLNLLIDMWVGIFILIAIIVFGIIAVAKVKQSQDSYASFKEAFTAFFLTVLIGLAISTVVSYLLFNFIDTEAAEILKEKTIERTVEMMKGFNTPADALAKTVEQMESQNQYSIGNVFKGFAGYLVLFSIIGLIVAAAMKKSKPDTE</sequence>
<dbReference type="Pfam" id="PF13858">
    <property type="entry name" value="DUF4199"/>
    <property type="match status" value="1"/>
</dbReference>
<reference evidence="2" key="2">
    <citation type="submission" date="2020-09" db="EMBL/GenBank/DDBJ databases">
        <authorList>
            <person name="Wu Z."/>
        </authorList>
    </citation>
    <scope>NUCLEOTIDE SEQUENCE</scope>
    <source>
        <strain evidence="2">SC17</strain>
    </source>
</reference>
<gene>
    <name evidence="2" type="ORF">ICJ84_04335</name>
</gene>
<feature type="transmembrane region" description="Helical" evidence="1">
    <location>
        <begin position="71"/>
        <end position="95"/>
    </location>
</feature>
<dbReference type="RefSeq" id="WP_188215119.1">
    <property type="nucleotide sequence ID" value="NZ_BAABGH010000004.1"/>
</dbReference>
<protein>
    <submittedName>
        <fullName evidence="2">DUF4199 domain-containing protein</fullName>
    </submittedName>
</protein>
<evidence type="ECO:0000256" key="1">
    <source>
        <dbReference type="SAM" id="Phobius"/>
    </source>
</evidence>
<evidence type="ECO:0000313" key="2">
    <source>
        <dbReference type="EMBL" id="MBD0834656.1"/>
    </source>
</evidence>
<accession>A0A8J6Q617</accession>
<dbReference type="AlphaFoldDB" id="A0A8J6Q617"/>
<feature type="transmembrane region" description="Helical" evidence="1">
    <location>
        <begin position="36"/>
        <end position="59"/>
    </location>
</feature>
<dbReference type="Proteomes" id="UP000602057">
    <property type="component" value="Unassembled WGS sequence"/>
</dbReference>
<dbReference type="InterPro" id="IPR025250">
    <property type="entry name" value="DUF4199"/>
</dbReference>
<comment type="caution">
    <text evidence="2">The sequence shown here is derived from an EMBL/GenBank/DDBJ whole genome shotgun (WGS) entry which is preliminary data.</text>
</comment>
<dbReference type="EMBL" id="JACVXC010000001">
    <property type="protein sequence ID" value="MBD0834656.1"/>
    <property type="molecule type" value="Genomic_DNA"/>
</dbReference>
<proteinExistence type="predicted"/>
<keyword evidence="1" id="KW-1133">Transmembrane helix</keyword>